<evidence type="ECO:0000313" key="2">
    <source>
        <dbReference type="Proteomes" id="UP000595437"/>
    </source>
</evidence>
<reference evidence="2" key="1">
    <citation type="submission" date="2021-01" db="EMBL/GenBank/DDBJ databases">
        <title>Caligus Genome Assembly.</title>
        <authorList>
            <person name="Gallardo-Escarate C."/>
        </authorList>
    </citation>
    <scope>NUCLEOTIDE SEQUENCE [LARGE SCALE GENOMIC DNA]</scope>
</reference>
<gene>
    <name evidence="1" type="ORF">FKW44_001058</name>
</gene>
<protein>
    <submittedName>
        <fullName evidence="1">CCAAT/enhancer binding protein (C/EBP)_ zeta</fullName>
    </submittedName>
</protein>
<sequence>MKIVVVKEVERLLFRNNVNPKAQYYGICFLSQIMLSNHEGDEENAIAKKLIRIYFSFFKSSIKKGEIDSKLMAGLLTGVNRAIPYTKDLLQDTEFQSTLALSTKSFNE</sequence>
<proteinExistence type="predicted"/>
<organism evidence="1 2">
    <name type="scientific">Caligus rogercresseyi</name>
    <name type="common">Sea louse</name>
    <dbReference type="NCBI Taxonomy" id="217165"/>
    <lineage>
        <taxon>Eukaryota</taxon>
        <taxon>Metazoa</taxon>
        <taxon>Ecdysozoa</taxon>
        <taxon>Arthropoda</taxon>
        <taxon>Crustacea</taxon>
        <taxon>Multicrustacea</taxon>
        <taxon>Hexanauplia</taxon>
        <taxon>Copepoda</taxon>
        <taxon>Siphonostomatoida</taxon>
        <taxon>Caligidae</taxon>
        <taxon>Caligus</taxon>
    </lineage>
</organism>
<dbReference type="PANTHER" id="PTHR12048:SF0">
    <property type="entry name" value="CCAAT_ENHANCER-BINDING PROTEIN ZETA"/>
    <property type="match status" value="1"/>
</dbReference>
<dbReference type="GO" id="GO:0005634">
    <property type="term" value="C:nucleus"/>
    <property type="evidence" value="ECO:0007669"/>
    <property type="project" value="TreeGrafter"/>
</dbReference>
<keyword evidence="2" id="KW-1185">Reference proteome</keyword>
<dbReference type="OrthoDB" id="28947at2759"/>
<dbReference type="InterPro" id="IPR040155">
    <property type="entry name" value="CEBPZ/Mak21-like"/>
</dbReference>
<evidence type="ECO:0000313" key="1">
    <source>
        <dbReference type="EMBL" id="QQP56404.1"/>
    </source>
</evidence>
<dbReference type="AlphaFoldDB" id="A0A7T8QVA2"/>
<dbReference type="EMBL" id="CP045890">
    <property type="protein sequence ID" value="QQP56404.1"/>
    <property type="molecule type" value="Genomic_DNA"/>
</dbReference>
<dbReference type="PANTHER" id="PTHR12048">
    <property type="entry name" value="CCAAT-BINDING FACTOR-RELATED"/>
    <property type="match status" value="1"/>
</dbReference>
<dbReference type="Proteomes" id="UP000595437">
    <property type="component" value="Chromosome 1"/>
</dbReference>
<name>A0A7T8QVA2_CALRO</name>
<accession>A0A7T8QVA2</accession>